<feature type="domain" description="UvrD-like helicase C-terminal" evidence="15">
    <location>
        <begin position="294"/>
        <end position="561"/>
    </location>
</feature>
<evidence type="ECO:0000256" key="13">
    <source>
        <dbReference type="SAM" id="Coils"/>
    </source>
</evidence>
<evidence type="ECO:0000256" key="2">
    <source>
        <dbReference type="ARBA" id="ARBA00022741"/>
    </source>
</evidence>
<keyword evidence="4 12" id="KW-0347">Helicase</keyword>
<accession>A0A1T1HGD8</accession>
<evidence type="ECO:0000259" key="15">
    <source>
        <dbReference type="PROSITE" id="PS51217"/>
    </source>
</evidence>
<comment type="similarity">
    <text evidence="1">Belongs to the helicase family. UvrD subfamily.</text>
</comment>
<evidence type="ECO:0000256" key="9">
    <source>
        <dbReference type="ARBA" id="ARBA00034808"/>
    </source>
</evidence>
<feature type="domain" description="UvrD-like helicase ATP-binding" evidence="14">
    <location>
        <begin position="1"/>
        <end position="293"/>
    </location>
</feature>
<dbReference type="Gene3D" id="1.10.486.10">
    <property type="entry name" value="PCRA, domain 4"/>
    <property type="match status" value="1"/>
</dbReference>
<dbReference type="InterPro" id="IPR000212">
    <property type="entry name" value="DNA_helicase_UvrD/REP"/>
</dbReference>
<evidence type="ECO:0000256" key="11">
    <source>
        <dbReference type="ARBA" id="ARBA00048988"/>
    </source>
</evidence>
<feature type="binding site" evidence="12">
    <location>
        <begin position="22"/>
        <end position="29"/>
    </location>
    <ligand>
        <name>ATP</name>
        <dbReference type="ChEBI" id="CHEBI:30616"/>
    </ligand>
</feature>
<dbReference type="GO" id="GO:0016887">
    <property type="term" value="F:ATP hydrolysis activity"/>
    <property type="evidence" value="ECO:0007669"/>
    <property type="project" value="RHEA"/>
</dbReference>
<keyword evidence="13" id="KW-0175">Coiled coil</keyword>
<dbReference type="InterPro" id="IPR014016">
    <property type="entry name" value="UvrD-like_ATP-bd"/>
</dbReference>
<keyword evidence="6" id="KW-0238">DNA-binding</keyword>
<keyword evidence="3 12" id="KW-0378">Hydrolase</keyword>
<dbReference type="EC" id="5.6.2.4" evidence="9"/>
<organism evidence="16 17">
    <name type="scientific">Oceanospirillum linum</name>
    <dbReference type="NCBI Taxonomy" id="966"/>
    <lineage>
        <taxon>Bacteria</taxon>
        <taxon>Pseudomonadati</taxon>
        <taxon>Pseudomonadota</taxon>
        <taxon>Gammaproteobacteria</taxon>
        <taxon>Oceanospirillales</taxon>
        <taxon>Oceanospirillaceae</taxon>
        <taxon>Oceanospirillum</taxon>
    </lineage>
</organism>
<evidence type="ECO:0000256" key="5">
    <source>
        <dbReference type="ARBA" id="ARBA00022840"/>
    </source>
</evidence>
<evidence type="ECO:0000259" key="14">
    <source>
        <dbReference type="PROSITE" id="PS51198"/>
    </source>
</evidence>
<protein>
    <recommendedName>
        <fullName evidence="9">DNA 3'-5' helicase</fullName>
        <ecNumber evidence="9">5.6.2.4</ecNumber>
    </recommendedName>
    <alternativeName>
        <fullName evidence="10">DNA 3'-5' helicase II</fullName>
    </alternativeName>
</protein>
<dbReference type="InterPro" id="IPR014017">
    <property type="entry name" value="DNA_helicase_UvrD-like_C"/>
</dbReference>
<evidence type="ECO:0000256" key="4">
    <source>
        <dbReference type="ARBA" id="ARBA00022806"/>
    </source>
</evidence>
<comment type="catalytic activity">
    <reaction evidence="8">
        <text>Couples ATP hydrolysis with the unwinding of duplex DNA by translocating in the 3'-5' direction.</text>
        <dbReference type="EC" id="5.6.2.4"/>
    </reaction>
</comment>
<dbReference type="InterPro" id="IPR013986">
    <property type="entry name" value="DExx_box_DNA_helicase_dom_sf"/>
</dbReference>
<feature type="coiled-coil region" evidence="13">
    <location>
        <begin position="496"/>
        <end position="523"/>
    </location>
</feature>
<keyword evidence="2 12" id="KW-0547">Nucleotide-binding</keyword>
<dbReference type="PROSITE" id="PS51198">
    <property type="entry name" value="UVRD_HELICASE_ATP_BIND"/>
    <property type="match status" value="1"/>
</dbReference>
<dbReference type="GO" id="GO:0003677">
    <property type="term" value="F:DNA binding"/>
    <property type="evidence" value="ECO:0007669"/>
    <property type="project" value="UniProtKB-KW"/>
</dbReference>
<dbReference type="AlphaFoldDB" id="A0A1T1HGD8"/>
<evidence type="ECO:0000256" key="3">
    <source>
        <dbReference type="ARBA" id="ARBA00022801"/>
    </source>
</evidence>
<dbReference type="Pfam" id="PF00580">
    <property type="entry name" value="UvrD-helicase"/>
    <property type="match status" value="1"/>
</dbReference>
<dbReference type="PROSITE" id="PS51217">
    <property type="entry name" value="UVRD_HELICASE_CTER"/>
    <property type="match status" value="1"/>
</dbReference>
<evidence type="ECO:0000313" key="17">
    <source>
        <dbReference type="Proteomes" id="UP000190064"/>
    </source>
</evidence>
<dbReference type="GO" id="GO:0043138">
    <property type="term" value="F:3'-5' DNA helicase activity"/>
    <property type="evidence" value="ECO:0007669"/>
    <property type="project" value="UniProtKB-EC"/>
</dbReference>
<dbReference type="Proteomes" id="UP000190064">
    <property type="component" value="Unassembled WGS sequence"/>
</dbReference>
<reference evidence="16" key="1">
    <citation type="submission" date="2017-02" db="EMBL/GenBank/DDBJ databases">
        <title>Draft Genome Sequence of the Salt Water Bacterium Oceanospirillum linum ATCC 11336.</title>
        <authorList>
            <person name="Trachtenberg A.M."/>
            <person name="Carney J.G."/>
            <person name="Linnane J.D."/>
            <person name="Rheaume B.A."/>
            <person name="Pitts N.L."/>
            <person name="Mykles D.L."/>
            <person name="Maclea K.S."/>
        </authorList>
    </citation>
    <scope>NUCLEOTIDE SEQUENCE [LARGE SCALE GENOMIC DNA]</scope>
    <source>
        <strain evidence="16">ATCC 11336</strain>
    </source>
</reference>
<evidence type="ECO:0000256" key="6">
    <source>
        <dbReference type="ARBA" id="ARBA00023125"/>
    </source>
</evidence>
<evidence type="ECO:0000256" key="12">
    <source>
        <dbReference type="PROSITE-ProRule" id="PRU00560"/>
    </source>
</evidence>
<dbReference type="Gene3D" id="1.10.10.160">
    <property type="match status" value="1"/>
</dbReference>
<evidence type="ECO:0000256" key="7">
    <source>
        <dbReference type="ARBA" id="ARBA00023235"/>
    </source>
</evidence>
<dbReference type="PANTHER" id="PTHR11070">
    <property type="entry name" value="UVRD / RECB / PCRA DNA HELICASE FAMILY MEMBER"/>
    <property type="match status" value="1"/>
</dbReference>
<dbReference type="InterPro" id="IPR027417">
    <property type="entry name" value="P-loop_NTPase"/>
</dbReference>
<dbReference type="SUPFAM" id="SSF52540">
    <property type="entry name" value="P-loop containing nucleoside triphosphate hydrolases"/>
    <property type="match status" value="1"/>
</dbReference>
<dbReference type="GO" id="GO:0005524">
    <property type="term" value="F:ATP binding"/>
    <property type="evidence" value="ECO:0007669"/>
    <property type="project" value="UniProtKB-UniRule"/>
</dbReference>
<evidence type="ECO:0000313" key="16">
    <source>
        <dbReference type="EMBL" id="OOV88903.1"/>
    </source>
</evidence>
<evidence type="ECO:0000256" key="1">
    <source>
        <dbReference type="ARBA" id="ARBA00009922"/>
    </source>
</evidence>
<sequence>MHLTSQQQSVVHHGNEHARVMAVAGSGKTTTLVHRVLFLLAQGYEPRRVMVLMYNRSARVDFETKLQREYQRQQVHYPRPDIRTFHSIGHKLCESLVRWGVLQPRSLVREGWPYEKLVRQGITQALPSADQATRRKALDKDHLEAFMQFVERVKADLETPKDQFRLLGLPDDQKYFIEAFEQLEQILAREGVMTFSDLLYRPAMAVLARPELEARISNHLDHVIVDEYQDINSIQQFLLSVLAGERARVMVVGDVDQCIYEWRGARPEFMLRDFALQFQQPVSYPLSYSFRYGATLALAANHLIGRNKNRDAGLCLATPEHEDTQVLILPELNQLVSHIQPVLGRSGAASISVLVRSWALSMPIQLVFLQQQIPFRLHQQGHFVFNQPLISQFLSYLQLAAGEANAAIGSEMLGQMLSFPPLFLSQGEQQAVQQQVQHHGLSPDSIVSGMDLKPYTAKRLKKRLELLLELQRQPADQPVGPLAIRVLQDTDAYDLIDKAAATKDQAQERKQTLQALVNYIRQQRMNVSQLLNHIELQKQSGASQNHHSDAVTITTVHGAKGLEWPHVVLAGLTEGSFPCYQNVADFDEKAEESERRLFYVAMTRARETLWLLTDHGLSEERKKRPSRFVTEMNLEDSRLVAGRLRSNPSDNTELRVENVGLVQQYLSACGLAGVKVSARSPEKAKPVRSQEPLSSKVGQSSFYRIGDQIEHEVFGRGELTHIEPGAQTRITVRFGQGTKVLLADKAPIRRLIG</sequence>
<dbReference type="CDD" id="cd18807">
    <property type="entry name" value="SF1_C_UvrD"/>
    <property type="match status" value="1"/>
</dbReference>
<evidence type="ECO:0000256" key="8">
    <source>
        <dbReference type="ARBA" id="ARBA00034617"/>
    </source>
</evidence>
<name>A0A1T1HGD8_OCELI</name>
<dbReference type="Gene3D" id="3.40.50.300">
    <property type="entry name" value="P-loop containing nucleotide triphosphate hydrolases"/>
    <property type="match status" value="2"/>
</dbReference>
<evidence type="ECO:0000256" key="10">
    <source>
        <dbReference type="ARBA" id="ARBA00034923"/>
    </source>
</evidence>
<dbReference type="STRING" id="966.BTA35_0201560"/>
<comment type="caution">
    <text evidence="16">The sequence shown here is derived from an EMBL/GenBank/DDBJ whole genome shotgun (WGS) entry which is preliminary data.</text>
</comment>
<proteinExistence type="inferred from homology"/>
<dbReference type="GO" id="GO:0000725">
    <property type="term" value="P:recombinational repair"/>
    <property type="evidence" value="ECO:0007669"/>
    <property type="project" value="TreeGrafter"/>
</dbReference>
<comment type="catalytic activity">
    <reaction evidence="11">
        <text>ATP + H2O = ADP + phosphate + H(+)</text>
        <dbReference type="Rhea" id="RHEA:13065"/>
        <dbReference type="ChEBI" id="CHEBI:15377"/>
        <dbReference type="ChEBI" id="CHEBI:15378"/>
        <dbReference type="ChEBI" id="CHEBI:30616"/>
        <dbReference type="ChEBI" id="CHEBI:43474"/>
        <dbReference type="ChEBI" id="CHEBI:456216"/>
        <dbReference type="EC" id="5.6.2.4"/>
    </reaction>
</comment>
<keyword evidence="7" id="KW-0413">Isomerase</keyword>
<dbReference type="Pfam" id="PF13361">
    <property type="entry name" value="UvrD_C"/>
    <property type="match status" value="1"/>
</dbReference>
<dbReference type="PANTHER" id="PTHR11070:SF2">
    <property type="entry name" value="ATP-DEPENDENT DNA HELICASE SRS2"/>
    <property type="match status" value="1"/>
</dbReference>
<dbReference type="CDD" id="cd17932">
    <property type="entry name" value="DEXQc_UvrD"/>
    <property type="match status" value="1"/>
</dbReference>
<keyword evidence="5 12" id="KW-0067">ATP-binding</keyword>
<gene>
    <name evidence="16" type="ORF">BTA35_0201560</name>
</gene>
<keyword evidence="17" id="KW-1185">Reference proteome</keyword>
<dbReference type="EMBL" id="MTSD02000001">
    <property type="protein sequence ID" value="OOV88903.1"/>
    <property type="molecule type" value="Genomic_DNA"/>
</dbReference>